<reference evidence="2 3" key="1">
    <citation type="submission" date="2019-03" db="EMBL/GenBank/DDBJ databases">
        <title>Genomic Encyclopedia of Type Strains, Phase IV (KMG-IV): sequencing the most valuable type-strain genomes for metagenomic binning, comparative biology and taxonomic classification.</title>
        <authorList>
            <person name="Goeker M."/>
        </authorList>
    </citation>
    <scope>NUCLEOTIDE SEQUENCE [LARGE SCALE GENOMIC DNA]</scope>
    <source>
        <strain evidence="2 3">DSM 18401</strain>
    </source>
</reference>
<dbReference type="InterPro" id="IPR036249">
    <property type="entry name" value="Thioredoxin-like_sf"/>
</dbReference>
<evidence type="ECO:0000313" key="3">
    <source>
        <dbReference type="Proteomes" id="UP000295351"/>
    </source>
</evidence>
<gene>
    <name evidence="2" type="ORF">EV665_122102</name>
</gene>
<comment type="caution">
    <text evidence="2">The sequence shown here is derived from an EMBL/GenBank/DDBJ whole genome shotgun (WGS) entry which is preliminary data.</text>
</comment>
<dbReference type="Pfam" id="PF00578">
    <property type="entry name" value="AhpC-TSA"/>
    <property type="match status" value="1"/>
</dbReference>
<dbReference type="Proteomes" id="UP000295351">
    <property type="component" value="Unassembled WGS sequence"/>
</dbReference>
<keyword evidence="3" id="KW-1185">Reference proteome</keyword>
<dbReference type="SUPFAM" id="SSF52833">
    <property type="entry name" value="Thioredoxin-like"/>
    <property type="match status" value="1"/>
</dbReference>
<feature type="domain" description="Thioredoxin" evidence="1">
    <location>
        <begin position="9"/>
        <end position="164"/>
    </location>
</feature>
<dbReference type="GO" id="GO:0016491">
    <property type="term" value="F:oxidoreductase activity"/>
    <property type="evidence" value="ECO:0007669"/>
    <property type="project" value="InterPro"/>
</dbReference>
<name>A0A4V2RGR7_SHIGR</name>
<dbReference type="RefSeq" id="WP_133036208.1">
    <property type="nucleotide sequence ID" value="NZ_BAABEI010000009.1"/>
</dbReference>
<dbReference type="InterPro" id="IPR047262">
    <property type="entry name" value="PRX-like1"/>
</dbReference>
<proteinExistence type="predicted"/>
<dbReference type="InterPro" id="IPR000866">
    <property type="entry name" value="AhpC/TSA"/>
</dbReference>
<sequence>MPKTESNPITLGTRAPDFVLSDANGAEFSLKDFADSPALLVAFISNRCPFVVLIREALAQFARDYAGQGLAVVAINSNDAEAHPEETLERLGIEAKTYGYDFPYLKDETQNVAKAYGAACTPDFFLYDGERRLAYHGQFDDARPGNGKDVTGVDLRAAVEAVLKGSPAAAAQVPSIGCNIKWTAGNEPSWFSTAA</sequence>
<dbReference type="PANTHER" id="PTHR43640:SF1">
    <property type="entry name" value="THIOREDOXIN-DEPENDENT PEROXIREDOXIN"/>
    <property type="match status" value="1"/>
</dbReference>
<dbReference type="PROSITE" id="PS51352">
    <property type="entry name" value="THIOREDOXIN_2"/>
    <property type="match status" value="1"/>
</dbReference>
<organism evidence="2 3">
    <name type="scientific">Shinella granuli</name>
    <dbReference type="NCBI Taxonomy" id="323621"/>
    <lineage>
        <taxon>Bacteria</taxon>
        <taxon>Pseudomonadati</taxon>
        <taxon>Pseudomonadota</taxon>
        <taxon>Alphaproteobacteria</taxon>
        <taxon>Hyphomicrobiales</taxon>
        <taxon>Rhizobiaceae</taxon>
        <taxon>Shinella</taxon>
    </lineage>
</organism>
<accession>A0A4V2RGR7</accession>
<dbReference type="PANTHER" id="PTHR43640">
    <property type="entry name" value="OS07G0260300 PROTEIN"/>
    <property type="match status" value="1"/>
</dbReference>
<protein>
    <submittedName>
        <fullName evidence="2">Peroxiredoxin</fullName>
    </submittedName>
</protein>
<dbReference type="CDD" id="cd02969">
    <property type="entry name" value="PRX_like1"/>
    <property type="match status" value="1"/>
</dbReference>
<dbReference type="AlphaFoldDB" id="A0A4V2RGR7"/>
<evidence type="ECO:0000259" key="1">
    <source>
        <dbReference type="PROSITE" id="PS51352"/>
    </source>
</evidence>
<evidence type="ECO:0000313" key="2">
    <source>
        <dbReference type="EMBL" id="TCN37470.1"/>
    </source>
</evidence>
<dbReference type="EMBL" id="SLVX01000022">
    <property type="protein sequence ID" value="TCN37470.1"/>
    <property type="molecule type" value="Genomic_DNA"/>
</dbReference>
<dbReference type="GO" id="GO:0016209">
    <property type="term" value="F:antioxidant activity"/>
    <property type="evidence" value="ECO:0007669"/>
    <property type="project" value="InterPro"/>
</dbReference>
<dbReference type="InterPro" id="IPR013766">
    <property type="entry name" value="Thioredoxin_domain"/>
</dbReference>
<dbReference type="Gene3D" id="3.40.30.10">
    <property type="entry name" value="Glutaredoxin"/>
    <property type="match status" value="1"/>
</dbReference>